<name>A0A4R3K5I6_9FIRM</name>
<proteinExistence type="inferred from homology"/>
<evidence type="ECO:0000313" key="3">
    <source>
        <dbReference type="EMBL" id="TCS77977.1"/>
    </source>
</evidence>
<protein>
    <submittedName>
        <fullName evidence="3">Aspartate racemase</fullName>
    </submittedName>
</protein>
<accession>A0A4R3K5I6</accession>
<dbReference type="Gene3D" id="3.40.50.1860">
    <property type="match status" value="2"/>
</dbReference>
<gene>
    <name evidence="3" type="ORF">EDC37_11215</name>
</gene>
<dbReference type="AlphaFoldDB" id="A0A4R3K5I6"/>
<sequence>MSNEKKARKTIGIIGGMGPLATCDLFKKIIEKTNAANDQEYIRVCIDNNTNIPDRTAAILHGGADPVPEIVRSGVLLEGMGADVLIMPCNTAHYFYNKIVPFLHVPLLNMPEETAHRLKQQNVKTAGLLATDGTIKSRVYHNMLEKLGIKVVTPSPVHQKSVMDIIYKGVKAGRKDIDTTGFYAAMDELAANGAEKLILGCTELPVAFTMFNIDRPAIDATAVLAEAAVRFADKDLLFPANK</sequence>
<comment type="similarity">
    <text evidence="1">Belongs to the aspartate/glutamate racemases family.</text>
</comment>
<evidence type="ECO:0000313" key="4">
    <source>
        <dbReference type="Proteomes" id="UP000295188"/>
    </source>
</evidence>
<dbReference type="InterPro" id="IPR001920">
    <property type="entry name" value="Asp/Glu_race"/>
</dbReference>
<dbReference type="PANTHER" id="PTHR21198:SF7">
    <property type="entry name" value="ASPARTATE-GLUTAMATE RACEMASE FAMILY"/>
    <property type="match status" value="1"/>
</dbReference>
<dbReference type="OrthoDB" id="9803739at2"/>
<dbReference type="InterPro" id="IPR004380">
    <property type="entry name" value="Asp_race"/>
</dbReference>
<dbReference type="SUPFAM" id="SSF53681">
    <property type="entry name" value="Aspartate/glutamate racemase"/>
    <property type="match status" value="2"/>
</dbReference>
<dbReference type="EMBL" id="SMAA01000012">
    <property type="protein sequence ID" value="TCS77977.1"/>
    <property type="molecule type" value="Genomic_DNA"/>
</dbReference>
<reference evidence="3 4" key="1">
    <citation type="submission" date="2019-03" db="EMBL/GenBank/DDBJ databases">
        <title>Genomic Encyclopedia of Type Strains, Phase IV (KMG-IV): sequencing the most valuable type-strain genomes for metagenomic binning, comparative biology and taxonomic classification.</title>
        <authorList>
            <person name="Goeker M."/>
        </authorList>
    </citation>
    <scope>NUCLEOTIDE SEQUENCE [LARGE SCALE GENOMIC DNA]</scope>
    <source>
        <strain evidence="3 4">DSM 20467</strain>
    </source>
</reference>
<keyword evidence="2" id="KW-0413">Isomerase</keyword>
<comment type="caution">
    <text evidence="3">The sequence shown here is derived from an EMBL/GenBank/DDBJ whole genome shotgun (WGS) entry which is preliminary data.</text>
</comment>
<dbReference type="PANTHER" id="PTHR21198">
    <property type="entry name" value="GLUTAMATE RACEMASE"/>
    <property type="match status" value="1"/>
</dbReference>
<dbReference type="RefSeq" id="WP_132550375.1">
    <property type="nucleotide sequence ID" value="NZ_SMAA01000012.1"/>
</dbReference>
<dbReference type="InterPro" id="IPR015942">
    <property type="entry name" value="Asp/Glu/hydantoin_racemase"/>
</dbReference>
<organism evidence="3 4">
    <name type="scientific">Pectinatus cerevisiiphilus</name>
    <dbReference type="NCBI Taxonomy" id="86956"/>
    <lineage>
        <taxon>Bacteria</taxon>
        <taxon>Bacillati</taxon>
        <taxon>Bacillota</taxon>
        <taxon>Negativicutes</taxon>
        <taxon>Selenomonadales</taxon>
        <taxon>Selenomonadaceae</taxon>
        <taxon>Pectinatus</taxon>
    </lineage>
</organism>
<dbReference type="GO" id="GO:0047661">
    <property type="term" value="F:amino-acid racemase activity"/>
    <property type="evidence" value="ECO:0007669"/>
    <property type="project" value="InterPro"/>
</dbReference>
<dbReference type="Pfam" id="PF01177">
    <property type="entry name" value="Asp_Glu_race"/>
    <property type="match status" value="1"/>
</dbReference>
<dbReference type="NCBIfam" id="TIGR00035">
    <property type="entry name" value="asp_race"/>
    <property type="match status" value="1"/>
</dbReference>
<dbReference type="Proteomes" id="UP000295188">
    <property type="component" value="Unassembled WGS sequence"/>
</dbReference>
<keyword evidence="4" id="KW-1185">Reference proteome</keyword>
<evidence type="ECO:0000256" key="1">
    <source>
        <dbReference type="ARBA" id="ARBA00007847"/>
    </source>
</evidence>
<evidence type="ECO:0000256" key="2">
    <source>
        <dbReference type="ARBA" id="ARBA00023235"/>
    </source>
</evidence>